<keyword evidence="1" id="KW-0472">Membrane</keyword>
<dbReference type="PANTHER" id="PTHR33919:SF11">
    <property type="entry name" value="EXPRESSED PROTEIN"/>
    <property type="match status" value="1"/>
</dbReference>
<evidence type="ECO:0000313" key="2">
    <source>
        <dbReference type="EMBL" id="KAK9926497.1"/>
    </source>
</evidence>
<dbReference type="EMBL" id="JBEDUW010000005">
    <property type="protein sequence ID" value="KAK9926497.1"/>
    <property type="molecule type" value="Genomic_DNA"/>
</dbReference>
<keyword evidence="1" id="KW-0812">Transmembrane</keyword>
<feature type="transmembrane region" description="Helical" evidence="1">
    <location>
        <begin position="24"/>
        <end position="44"/>
    </location>
</feature>
<proteinExistence type="predicted"/>
<dbReference type="AlphaFoldDB" id="A0AAW1WPF4"/>
<keyword evidence="3" id="KW-1185">Reference proteome</keyword>
<protein>
    <submittedName>
        <fullName evidence="2">Uncharacterized protein</fullName>
    </submittedName>
</protein>
<dbReference type="PANTHER" id="PTHR33919">
    <property type="entry name" value="OS09G0127700 PROTEIN"/>
    <property type="match status" value="1"/>
</dbReference>
<gene>
    <name evidence="2" type="ORF">M0R45_023725</name>
</gene>
<evidence type="ECO:0000256" key="1">
    <source>
        <dbReference type="SAM" id="Phobius"/>
    </source>
</evidence>
<accession>A0AAW1WPF4</accession>
<dbReference type="Proteomes" id="UP001457282">
    <property type="component" value="Unassembled WGS sequence"/>
</dbReference>
<comment type="caution">
    <text evidence="2">The sequence shown here is derived from an EMBL/GenBank/DDBJ whole genome shotgun (WGS) entry which is preliminary data.</text>
</comment>
<sequence length="131" mass="14839">MKAYNPTVNLTEQHSSKKFKGDFVPVYVAVGMITLSVTLGLLTAKQHLMYNPQVFVRKEKRETLPEVLEPDNVLDETEKFMKKSFFRKVAHVQEFHNPLNADPTRGDNFAVPPRAVTLKDAGVDPKEIAKN</sequence>
<keyword evidence="1" id="KW-1133">Transmembrane helix</keyword>
<organism evidence="2 3">
    <name type="scientific">Rubus argutus</name>
    <name type="common">Southern blackberry</name>
    <dbReference type="NCBI Taxonomy" id="59490"/>
    <lineage>
        <taxon>Eukaryota</taxon>
        <taxon>Viridiplantae</taxon>
        <taxon>Streptophyta</taxon>
        <taxon>Embryophyta</taxon>
        <taxon>Tracheophyta</taxon>
        <taxon>Spermatophyta</taxon>
        <taxon>Magnoliopsida</taxon>
        <taxon>eudicotyledons</taxon>
        <taxon>Gunneridae</taxon>
        <taxon>Pentapetalae</taxon>
        <taxon>rosids</taxon>
        <taxon>fabids</taxon>
        <taxon>Rosales</taxon>
        <taxon>Rosaceae</taxon>
        <taxon>Rosoideae</taxon>
        <taxon>Rosoideae incertae sedis</taxon>
        <taxon>Rubus</taxon>
    </lineage>
</organism>
<evidence type="ECO:0000313" key="3">
    <source>
        <dbReference type="Proteomes" id="UP001457282"/>
    </source>
</evidence>
<reference evidence="2 3" key="1">
    <citation type="journal article" date="2023" name="G3 (Bethesda)">
        <title>A chromosome-length genome assembly and annotation of blackberry (Rubus argutus, cv. 'Hillquist').</title>
        <authorList>
            <person name="Bruna T."/>
            <person name="Aryal R."/>
            <person name="Dudchenko O."/>
            <person name="Sargent D.J."/>
            <person name="Mead D."/>
            <person name="Buti M."/>
            <person name="Cavallini A."/>
            <person name="Hytonen T."/>
            <person name="Andres J."/>
            <person name="Pham M."/>
            <person name="Weisz D."/>
            <person name="Mascagni F."/>
            <person name="Usai G."/>
            <person name="Natali L."/>
            <person name="Bassil N."/>
            <person name="Fernandez G.E."/>
            <person name="Lomsadze A."/>
            <person name="Armour M."/>
            <person name="Olukolu B."/>
            <person name="Poorten T."/>
            <person name="Britton C."/>
            <person name="Davik J."/>
            <person name="Ashrafi H."/>
            <person name="Aiden E.L."/>
            <person name="Borodovsky M."/>
            <person name="Worthington M."/>
        </authorList>
    </citation>
    <scope>NUCLEOTIDE SEQUENCE [LARGE SCALE GENOMIC DNA]</scope>
    <source>
        <strain evidence="2">PI 553951</strain>
    </source>
</reference>
<name>A0AAW1WPF4_RUBAR</name>